<evidence type="ECO:0000313" key="10">
    <source>
        <dbReference type="EMBL" id="SER55992.1"/>
    </source>
</evidence>
<accession>A0A1H9Q6E4</accession>
<dbReference type="RefSeq" id="WP_093047402.1">
    <property type="nucleotide sequence ID" value="NZ_FOGT01000002.1"/>
</dbReference>
<dbReference type="InterPro" id="IPR025857">
    <property type="entry name" value="MacB_PCD"/>
</dbReference>
<feature type="transmembrane region" description="Helical" evidence="7">
    <location>
        <begin position="459"/>
        <end position="479"/>
    </location>
</feature>
<evidence type="ECO:0000256" key="5">
    <source>
        <dbReference type="ARBA" id="ARBA00023136"/>
    </source>
</evidence>
<feature type="transmembrane region" description="Helical" evidence="7">
    <location>
        <begin position="830"/>
        <end position="849"/>
    </location>
</feature>
<name>A0A1H9Q6E4_9BACI</name>
<comment type="subcellular location">
    <subcellularLocation>
        <location evidence="1">Cell membrane</location>
        <topology evidence="1">Multi-pass membrane protein</topology>
    </subcellularLocation>
</comment>
<keyword evidence="11" id="KW-1185">Reference proteome</keyword>
<proteinExistence type="inferred from homology"/>
<evidence type="ECO:0000313" key="11">
    <source>
        <dbReference type="Proteomes" id="UP000198571"/>
    </source>
</evidence>
<feature type="transmembrane region" description="Helical" evidence="7">
    <location>
        <begin position="334"/>
        <end position="364"/>
    </location>
</feature>
<dbReference type="GO" id="GO:0022857">
    <property type="term" value="F:transmembrane transporter activity"/>
    <property type="evidence" value="ECO:0007669"/>
    <property type="project" value="TreeGrafter"/>
</dbReference>
<keyword evidence="5 7" id="KW-0472">Membrane</keyword>
<feature type="transmembrane region" description="Helical" evidence="7">
    <location>
        <begin position="384"/>
        <end position="404"/>
    </location>
</feature>
<feature type="transmembrane region" description="Helical" evidence="7">
    <location>
        <begin position="21"/>
        <end position="44"/>
    </location>
</feature>
<evidence type="ECO:0000256" key="2">
    <source>
        <dbReference type="ARBA" id="ARBA00022475"/>
    </source>
</evidence>
<feature type="transmembrane region" description="Helical" evidence="7">
    <location>
        <begin position="730"/>
        <end position="754"/>
    </location>
</feature>
<feature type="transmembrane region" description="Helical" evidence="7">
    <location>
        <begin position="283"/>
        <end position="306"/>
    </location>
</feature>
<keyword evidence="3 7" id="KW-0812">Transmembrane</keyword>
<dbReference type="OrthoDB" id="9793166at2"/>
<evidence type="ECO:0000256" key="6">
    <source>
        <dbReference type="ARBA" id="ARBA00038076"/>
    </source>
</evidence>
<dbReference type="GO" id="GO:0005886">
    <property type="term" value="C:plasma membrane"/>
    <property type="evidence" value="ECO:0007669"/>
    <property type="project" value="UniProtKB-SubCell"/>
</dbReference>
<dbReference type="EMBL" id="FOGT01000002">
    <property type="protein sequence ID" value="SER55992.1"/>
    <property type="molecule type" value="Genomic_DNA"/>
</dbReference>
<protein>
    <submittedName>
        <fullName evidence="10">Putative ABC transport system permease protein</fullName>
    </submittedName>
</protein>
<dbReference type="PANTHER" id="PTHR30572:SF4">
    <property type="entry name" value="ABC TRANSPORTER PERMEASE YTRF"/>
    <property type="match status" value="1"/>
</dbReference>
<gene>
    <name evidence="10" type="ORF">SAMN05518684_10258</name>
</gene>
<sequence>MNIVNRLTIRHLKENKKRTSVTIVGVIISVAMITAVATLSLSFMDLLQREHIKNEGEWHVLYKGVNDEQLSAVEADEQTEKVILSEDLGYAELDNSRNQNKPYLFVRAFNSSGFDQFPVELSEGRFPEASDEIVLSDHIADNAQVYYEIGDELTIDVGERQLTNEESSEAIGQSYSLRKTDQGLEEELIKTAEESYTITGFIERPTWEPVWAPGYTVLTAMDEETIDGNNRVDAYVVMDKVTRSVYDDAQQLADDNHIALFEFNNELLRYYGVTNSDGLVQRLYYISGLIIAVIIVGSVALIYNAFAISVSERSRHLGMLASVGATRRQKMNSVLFEGAVIGLISLPVGMLAGLLGIGTTFWFINSLLESALDLTEGLRVVVTPMLILISAVISLVTIFISAYLPARKASKISAIEAIRQTADVKLTKKKVKTPKIVRKLFGIEAEVALKNLKRNKRRYQITVFSLVISIVLFLSVSFFTSSLERSVALSQQGVTYDIEVYINESNRDIEEQLTASITSFPEVTESNTMQWLSAHSLVTEENLGEMTEEWAEEDPSMLYDGKFPYNADVYSLDDEALAEYAAEVGADPAVLHNETVPAGILVDMVSYYDYESEVYVESQVIKKETGNSITLSHFDWGTGEPTEETDVTIAALTDQLPMGANSGHETGLILFVSEDVFNSWLDTYAPGGPQTEVYLRSSDPLKTEEDINDMNSAHLSVYNLYRHRQQEEQMMTIISVFIYGFIVLITAISIANIFNTISTSLSLRKREFAMLKSVGMAPGAFTKMMNFESLFYGIKALLYGIPISIAVMYMMHHILMDAVRYSFSLPWLELLYVIIAVFVIVSASMMYAMSKIKKENIIDSLKQENI</sequence>
<dbReference type="Pfam" id="PF12704">
    <property type="entry name" value="MacB_PCD"/>
    <property type="match status" value="1"/>
</dbReference>
<feature type="domain" description="ABC3 transporter permease C-terminal" evidence="8">
    <location>
        <begin position="289"/>
        <end position="413"/>
    </location>
</feature>
<comment type="similarity">
    <text evidence="6">Belongs to the ABC-4 integral membrane protein family.</text>
</comment>
<feature type="domain" description="ABC3 transporter permease C-terminal" evidence="8">
    <location>
        <begin position="741"/>
        <end position="857"/>
    </location>
</feature>
<organism evidence="10 11">
    <name type="scientific">Salipaludibacillus aurantiacus</name>
    <dbReference type="NCBI Taxonomy" id="1601833"/>
    <lineage>
        <taxon>Bacteria</taxon>
        <taxon>Bacillati</taxon>
        <taxon>Bacillota</taxon>
        <taxon>Bacilli</taxon>
        <taxon>Bacillales</taxon>
        <taxon>Bacillaceae</taxon>
    </lineage>
</organism>
<dbReference type="AlphaFoldDB" id="A0A1H9Q6E4"/>
<dbReference type="InterPro" id="IPR050250">
    <property type="entry name" value="Macrolide_Exporter_MacB"/>
</dbReference>
<evidence type="ECO:0000256" key="3">
    <source>
        <dbReference type="ARBA" id="ARBA00022692"/>
    </source>
</evidence>
<feature type="domain" description="MacB-like periplasmic core" evidence="9">
    <location>
        <begin position="19"/>
        <end position="202"/>
    </location>
</feature>
<evidence type="ECO:0000256" key="7">
    <source>
        <dbReference type="SAM" id="Phobius"/>
    </source>
</evidence>
<evidence type="ECO:0000256" key="1">
    <source>
        <dbReference type="ARBA" id="ARBA00004651"/>
    </source>
</evidence>
<dbReference type="PANTHER" id="PTHR30572">
    <property type="entry name" value="MEMBRANE COMPONENT OF TRANSPORTER-RELATED"/>
    <property type="match status" value="1"/>
</dbReference>
<evidence type="ECO:0000256" key="4">
    <source>
        <dbReference type="ARBA" id="ARBA00022989"/>
    </source>
</evidence>
<dbReference type="InterPro" id="IPR003838">
    <property type="entry name" value="ABC3_permease_C"/>
</dbReference>
<dbReference type="Pfam" id="PF02687">
    <property type="entry name" value="FtsX"/>
    <property type="match status" value="2"/>
</dbReference>
<keyword evidence="4 7" id="KW-1133">Transmembrane helix</keyword>
<dbReference type="STRING" id="1601833.SAMN05518684_10258"/>
<keyword evidence="2" id="KW-1003">Cell membrane</keyword>
<feature type="transmembrane region" description="Helical" evidence="7">
    <location>
        <begin position="790"/>
        <end position="810"/>
    </location>
</feature>
<dbReference type="Proteomes" id="UP000198571">
    <property type="component" value="Unassembled WGS sequence"/>
</dbReference>
<evidence type="ECO:0000259" key="9">
    <source>
        <dbReference type="Pfam" id="PF12704"/>
    </source>
</evidence>
<evidence type="ECO:0000259" key="8">
    <source>
        <dbReference type="Pfam" id="PF02687"/>
    </source>
</evidence>
<reference evidence="11" key="1">
    <citation type="submission" date="2016-10" db="EMBL/GenBank/DDBJ databases">
        <authorList>
            <person name="Varghese N."/>
            <person name="Submissions S."/>
        </authorList>
    </citation>
    <scope>NUCLEOTIDE SEQUENCE [LARGE SCALE GENOMIC DNA]</scope>
    <source>
        <strain evidence="11">S9</strain>
    </source>
</reference>